<reference evidence="1" key="1">
    <citation type="submission" date="2021-01" db="EMBL/GenBank/DDBJ databases">
        <title>Microvirga sp.</title>
        <authorList>
            <person name="Kim M.K."/>
        </authorList>
    </citation>
    <scope>NUCLEOTIDE SEQUENCE</scope>
    <source>
        <strain evidence="1">5420S-16</strain>
    </source>
</reference>
<dbReference type="RefSeq" id="WP_202065027.1">
    <property type="nucleotide sequence ID" value="NZ_JAEQMY010000095.1"/>
</dbReference>
<dbReference type="EMBL" id="JAEQMY010000095">
    <property type="protein sequence ID" value="MBL0407616.1"/>
    <property type="molecule type" value="Genomic_DNA"/>
</dbReference>
<protein>
    <submittedName>
        <fullName evidence="1">Uncharacterized protein</fullName>
    </submittedName>
</protein>
<sequence>MTTSSHYINGVLTIMVGTHDHFVIEWQAPLEDATFDKCASMVLRHMTAMAAHQERSLRDLLAEGVVECYTTYASGPDDKIHPANIAADNQLKVFLKLFADHVASSHFTFFVSKERIVKIHVETLPTPEAEAKTMIEAALLAEGAQPGNRSPL</sequence>
<evidence type="ECO:0000313" key="1">
    <source>
        <dbReference type="EMBL" id="MBL0407616.1"/>
    </source>
</evidence>
<gene>
    <name evidence="1" type="ORF">JKG68_27235</name>
</gene>
<proteinExistence type="predicted"/>
<comment type="caution">
    <text evidence="1">The sequence shown here is derived from an EMBL/GenBank/DDBJ whole genome shotgun (WGS) entry which is preliminary data.</text>
</comment>
<organism evidence="1 2">
    <name type="scientific">Microvirga aerilata</name>
    <dbReference type="NCBI Taxonomy" id="670292"/>
    <lineage>
        <taxon>Bacteria</taxon>
        <taxon>Pseudomonadati</taxon>
        <taxon>Pseudomonadota</taxon>
        <taxon>Alphaproteobacteria</taxon>
        <taxon>Hyphomicrobiales</taxon>
        <taxon>Methylobacteriaceae</taxon>
        <taxon>Microvirga</taxon>
    </lineage>
</organism>
<accession>A0A936ZBD3</accession>
<name>A0A936ZBD3_9HYPH</name>
<dbReference type="AlphaFoldDB" id="A0A936ZBD3"/>
<dbReference type="Proteomes" id="UP000605848">
    <property type="component" value="Unassembled WGS sequence"/>
</dbReference>
<evidence type="ECO:0000313" key="2">
    <source>
        <dbReference type="Proteomes" id="UP000605848"/>
    </source>
</evidence>
<keyword evidence="2" id="KW-1185">Reference proteome</keyword>